<dbReference type="EMBL" id="DS028094">
    <property type="protein sequence ID" value="KMP03259.1"/>
    <property type="molecule type" value="Genomic_DNA"/>
</dbReference>
<evidence type="ECO:0000313" key="2">
    <source>
        <dbReference type="Proteomes" id="UP000054565"/>
    </source>
</evidence>
<name>A0A0J6Y886_COCIT</name>
<evidence type="ECO:0000313" key="1">
    <source>
        <dbReference type="EMBL" id="KMP03259.1"/>
    </source>
</evidence>
<protein>
    <submittedName>
        <fullName evidence="1">Uncharacterized protein</fullName>
    </submittedName>
</protein>
<sequence>MKLMMDILRNSASTLRMILAGVFSARAPTVTLLEWRILNKLIGPRPNYSRGKDLLNSHRSGALGSLSRIGEQGHSPRS</sequence>
<reference evidence="2" key="1">
    <citation type="journal article" date="2010" name="Genome Res.">
        <title>Population genomic sequencing of Coccidioides fungi reveals recent hybridization and transposon control.</title>
        <authorList>
            <person name="Neafsey D.E."/>
            <person name="Barker B.M."/>
            <person name="Sharpton T.J."/>
            <person name="Stajich J.E."/>
            <person name="Park D.J."/>
            <person name="Whiston E."/>
            <person name="Hung C.-Y."/>
            <person name="McMahan C."/>
            <person name="White J."/>
            <person name="Sykes S."/>
            <person name="Heiman D."/>
            <person name="Young S."/>
            <person name="Zeng Q."/>
            <person name="Abouelleil A."/>
            <person name="Aftuck L."/>
            <person name="Bessette D."/>
            <person name="Brown A."/>
            <person name="FitzGerald M."/>
            <person name="Lui A."/>
            <person name="Macdonald J.P."/>
            <person name="Priest M."/>
            <person name="Orbach M.J."/>
            <person name="Galgiani J.N."/>
            <person name="Kirkland T.N."/>
            <person name="Cole G.T."/>
            <person name="Birren B.W."/>
            <person name="Henn M.R."/>
            <person name="Taylor J.W."/>
            <person name="Rounsley S.D."/>
        </authorList>
    </citation>
    <scope>NUCLEOTIDE SEQUENCE [LARGE SCALE GENOMIC DNA]</scope>
    <source>
        <strain evidence="2">RMSCC 2394</strain>
    </source>
</reference>
<dbReference type="AlphaFoldDB" id="A0A0J6Y886"/>
<dbReference type="Proteomes" id="UP000054565">
    <property type="component" value="Unassembled WGS sequence"/>
</dbReference>
<accession>A0A0J6Y886</accession>
<gene>
    <name evidence="1" type="ORF">CIRG_02951</name>
</gene>
<organism evidence="1 2">
    <name type="scientific">Coccidioides immitis RMSCC 2394</name>
    <dbReference type="NCBI Taxonomy" id="404692"/>
    <lineage>
        <taxon>Eukaryota</taxon>
        <taxon>Fungi</taxon>
        <taxon>Dikarya</taxon>
        <taxon>Ascomycota</taxon>
        <taxon>Pezizomycotina</taxon>
        <taxon>Eurotiomycetes</taxon>
        <taxon>Eurotiomycetidae</taxon>
        <taxon>Onygenales</taxon>
        <taxon>Onygenaceae</taxon>
        <taxon>Coccidioides</taxon>
    </lineage>
</organism>
<proteinExistence type="predicted"/>